<feature type="domain" description="Cadherin" evidence="11">
    <location>
        <begin position="536"/>
        <end position="614"/>
    </location>
</feature>
<dbReference type="AlphaFoldDB" id="A0A815CPW7"/>
<comment type="subcellular location">
    <subcellularLocation>
        <location evidence="1">Membrane</location>
        <topology evidence="1">Single-pass membrane protein</topology>
    </subcellularLocation>
</comment>
<proteinExistence type="predicted"/>
<dbReference type="PRINTS" id="PR00205">
    <property type="entry name" value="CADHERIN"/>
</dbReference>
<keyword evidence="4 8" id="KW-0106">Calcium</keyword>
<feature type="transmembrane region" description="Helical" evidence="10">
    <location>
        <begin position="865"/>
        <end position="889"/>
    </location>
</feature>
<sequence>MPPGSAATTTTAGAGATSASNSSASAAARPPLPAHPPTQIMFSLLLLYFSIVFLNSFCSCRLNSRFHHLSINENESSPRLLSSFNLPNSIKSYQLVSSNSQLYKYFSIENQTHLYALQPLDREYFCAEQLCSCVTSCSIQLKILSQPQHQIIFVNLTINDLNDNRHTFRLNEIQIRIPENTNIHHRQCYRIPTVEDKDLPETNQIVYEIIGNGSDKFEIEQTIGNDLCLRIRHQPLDREEQDRYDQLWLIATDRDQQQTKMKVIIQVLDINDNSPTFTTNLTKVQFNETFTGELVCVRAYDPDEGNNGRVIYSFDHFDEKLNEFLNLNNETGCITVIQPLLLTSIDLIPFLQLNNHLLLTIRAQDCGSRMSSTLPVYHPVELIIEDVNDHKPMIQVRQIISSIDIIKNNSQIHITENSIGLLAMVTVEDIDQGIYGQVQLTLMIQTSNKKHQKAFQLKPTSMKHYKIELISPLDHEIEPSLALFLDAIDGGGEHTRFIVNIIIDDLNDMKPHFEHEFYHFITNIQSSTTTFNSILVGQVHATDPDSSTDSLIYSLNSNLFHIDPQTGQISLISPLSPNMTDQTLTFNVTVSDGQFTGQTHVTISIEGLNHRPEFDRTEYYFQIDENIPIRTIVGQVIGKDKDSPGTRRGELTYSLRSVTPYSEFFFHASHTGQVLVTRIPDAEQQYIHQFIITVKDHGTPPLSSDAKLTIKVNDLNEYCPHLVNFSSEPYIFISRQRYLKKSSVEKFSYRLYAFDKDISDQNNITFTLLPSRYSSKFHLNSNGFLTLEENLQDNPSIIELDYTLTDSFVPEPCIKQDKLIILIGDTTLDRDRLVNDYERQVETSQHHRLMTQKLANNKRKRQETIIVFLTFSLSTIVIFIGIFSLLFLICCRKQKKRNRQRSITTKSSSLINPSLLDDSKQQSPHSFITDY</sequence>
<dbReference type="CDD" id="cd11304">
    <property type="entry name" value="Cadherin_repeat"/>
    <property type="match status" value="5"/>
</dbReference>
<dbReference type="InterPro" id="IPR050174">
    <property type="entry name" value="Protocadherin/Cadherin-CA"/>
</dbReference>
<keyword evidence="6 10" id="KW-0472">Membrane</keyword>
<protein>
    <recommendedName>
        <fullName evidence="11">Cadherin domain-containing protein</fullName>
    </recommendedName>
</protein>
<feature type="region of interest" description="Disordered" evidence="9">
    <location>
        <begin position="1"/>
        <end position="30"/>
    </location>
</feature>
<evidence type="ECO:0000256" key="9">
    <source>
        <dbReference type="SAM" id="MobiDB-lite"/>
    </source>
</evidence>
<dbReference type="Proteomes" id="UP000663852">
    <property type="component" value="Unassembled WGS sequence"/>
</dbReference>
<evidence type="ECO:0000313" key="12">
    <source>
        <dbReference type="EMBL" id="CAF1285766.1"/>
    </source>
</evidence>
<feature type="domain" description="Cadherin" evidence="11">
    <location>
        <begin position="297"/>
        <end position="394"/>
    </location>
</feature>
<dbReference type="EMBL" id="CAJNOJ010000204">
    <property type="protein sequence ID" value="CAF1285766.1"/>
    <property type="molecule type" value="Genomic_DNA"/>
</dbReference>
<dbReference type="InterPro" id="IPR002126">
    <property type="entry name" value="Cadherin-like_dom"/>
</dbReference>
<gene>
    <name evidence="12" type="ORF">EDS130_LOCUS29808</name>
</gene>
<dbReference type="GO" id="GO:0007156">
    <property type="term" value="P:homophilic cell adhesion via plasma membrane adhesion molecules"/>
    <property type="evidence" value="ECO:0007669"/>
    <property type="project" value="InterPro"/>
</dbReference>
<keyword evidence="2 10" id="KW-0812">Transmembrane</keyword>
<evidence type="ECO:0000256" key="4">
    <source>
        <dbReference type="ARBA" id="ARBA00022837"/>
    </source>
</evidence>
<evidence type="ECO:0000256" key="1">
    <source>
        <dbReference type="ARBA" id="ARBA00004167"/>
    </source>
</evidence>
<organism evidence="12 13">
    <name type="scientific">Adineta ricciae</name>
    <name type="common">Rotifer</name>
    <dbReference type="NCBI Taxonomy" id="249248"/>
    <lineage>
        <taxon>Eukaryota</taxon>
        <taxon>Metazoa</taxon>
        <taxon>Spiralia</taxon>
        <taxon>Gnathifera</taxon>
        <taxon>Rotifera</taxon>
        <taxon>Eurotatoria</taxon>
        <taxon>Bdelloidea</taxon>
        <taxon>Adinetida</taxon>
        <taxon>Adinetidae</taxon>
        <taxon>Adineta</taxon>
    </lineage>
</organism>
<feature type="domain" description="Cadherin" evidence="11">
    <location>
        <begin position="93"/>
        <end position="168"/>
    </location>
</feature>
<reference evidence="12" key="1">
    <citation type="submission" date="2021-02" db="EMBL/GenBank/DDBJ databases">
        <authorList>
            <person name="Nowell W R."/>
        </authorList>
    </citation>
    <scope>NUCLEOTIDE SEQUENCE</scope>
</reference>
<dbReference type="OrthoDB" id="6252479at2759"/>
<name>A0A815CPW7_ADIRI</name>
<dbReference type="GO" id="GO:0005509">
    <property type="term" value="F:calcium ion binding"/>
    <property type="evidence" value="ECO:0007669"/>
    <property type="project" value="UniProtKB-UniRule"/>
</dbReference>
<keyword evidence="7" id="KW-0325">Glycoprotein</keyword>
<evidence type="ECO:0000259" key="11">
    <source>
        <dbReference type="PROSITE" id="PS50268"/>
    </source>
</evidence>
<feature type="compositionally biased region" description="Low complexity" evidence="9">
    <location>
        <begin position="1"/>
        <end position="29"/>
    </location>
</feature>
<dbReference type="PROSITE" id="PS50268">
    <property type="entry name" value="CADHERIN_2"/>
    <property type="match status" value="6"/>
</dbReference>
<feature type="domain" description="Cadherin" evidence="11">
    <location>
        <begin position="169"/>
        <end position="277"/>
    </location>
</feature>
<dbReference type="Gene3D" id="2.60.40.60">
    <property type="entry name" value="Cadherins"/>
    <property type="match status" value="6"/>
</dbReference>
<evidence type="ECO:0000256" key="2">
    <source>
        <dbReference type="ARBA" id="ARBA00022692"/>
    </source>
</evidence>
<dbReference type="InterPro" id="IPR015919">
    <property type="entry name" value="Cadherin-like_sf"/>
</dbReference>
<dbReference type="SUPFAM" id="SSF49313">
    <property type="entry name" value="Cadherin-like"/>
    <property type="match status" value="5"/>
</dbReference>
<evidence type="ECO:0000256" key="8">
    <source>
        <dbReference type="PROSITE-ProRule" id="PRU00043"/>
    </source>
</evidence>
<evidence type="ECO:0000256" key="5">
    <source>
        <dbReference type="ARBA" id="ARBA00022989"/>
    </source>
</evidence>
<dbReference type="Pfam" id="PF00028">
    <property type="entry name" value="Cadherin"/>
    <property type="match status" value="2"/>
</dbReference>
<dbReference type="InterPro" id="IPR020894">
    <property type="entry name" value="Cadherin_CS"/>
</dbReference>
<accession>A0A815CPW7</accession>
<dbReference type="SMART" id="SM00112">
    <property type="entry name" value="CA"/>
    <property type="match status" value="5"/>
</dbReference>
<dbReference type="PANTHER" id="PTHR24028:SF146">
    <property type="entry name" value="CADHERIN 96CB, ISOFORM D-RELATED"/>
    <property type="match status" value="1"/>
</dbReference>
<evidence type="ECO:0000256" key="10">
    <source>
        <dbReference type="SAM" id="Phobius"/>
    </source>
</evidence>
<keyword evidence="5 10" id="KW-1133">Transmembrane helix</keyword>
<evidence type="ECO:0000256" key="7">
    <source>
        <dbReference type="ARBA" id="ARBA00023180"/>
    </source>
</evidence>
<dbReference type="GO" id="GO:0005886">
    <property type="term" value="C:plasma membrane"/>
    <property type="evidence" value="ECO:0007669"/>
    <property type="project" value="InterPro"/>
</dbReference>
<feature type="domain" description="Cadherin" evidence="11">
    <location>
        <begin position="406"/>
        <end position="513"/>
    </location>
</feature>
<evidence type="ECO:0000256" key="6">
    <source>
        <dbReference type="ARBA" id="ARBA00023136"/>
    </source>
</evidence>
<evidence type="ECO:0000313" key="13">
    <source>
        <dbReference type="Proteomes" id="UP000663852"/>
    </source>
</evidence>
<comment type="caution">
    <text evidence="12">The sequence shown here is derived from an EMBL/GenBank/DDBJ whole genome shotgun (WGS) entry which is preliminary data.</text>
</comment>
<dbReference type="PROSITE" id="PS00232">
    <property type="entry name" value="CADHERIN_1"/>
    <property type="match status" value="1"/>
</dbReference>
<evidence type="ECO:0000256" key="3">
    <source>
        <dbReference type="ARBA" id="ARBA00022737"/>
    </source>
</evidence>
<dbReference type="PANTHER" id="PTHR24028">
    <property type="entry name" value="CADHERIN-87A"/>
    <property type="match status" value="1"/>
</dbReference>
<feature type="domain" description="Cadherin" evidence="11">
    <location>
        <begin position="615"/>
        <end position="722"/>
    </location>
</feature>
<keyword evidence="3" id="KW-0677">Repeat</keyword>